<organism evidence="2 3">
    <name type="scientific">Leptomonas seymouri</name>
    <dbReference type="NCBI Taxonomy" id="5684"/>
    <lineage>
        <taxon>Eukaryota</taxon>
        <taxon>Discoba</taxon>
        <taxon>Euglenozoa</taxon>
        <taxon>Kinetoplastea</taxon>
        <taxon>Metakinetoplastina</taxon>
        <taxon>Trypanosomatida</taxon>
        <taxon>Trypanosomatidae</taxon>
        <taxon>Leishmaniinae</taxon>
        <taxon>Leptomonas</taxon>
    </lineage>
</organism>
<feature type="compositionally biased region" description="Basic and acidic residues" evidence="1">
    <location>
        <begin position="165"/>
        <end position="182"/>
    </location>
</feature>
<dbReference type="Proteomes" id="UP000038009">
    <property type="component" value="Unassembled WGS sequence"/>
</dbReference>
<reference evidence="2 3" key="1">
    <citation type="journal article" date="2015" name="PLoS Pathog.">
        <title>Leptomonas seymouri: Adaptations to the Dixenous Life Cycle Analyzed by Genome Sequencing, Transcriptome Profiling and Co-infection with Leishmania donovani.</title>
        <authorList>
            <person name="Kraeva N."/>
            <person name="Butenko A."/>
            <person name="Hlavacova J."/>
            <person name="Kostygov A."/>
            <person name="Myskova J."/>
            <person name="Grybchuk D."/>
            <person name="Lestinova T."/>
            <person name="Votypka J."/>
            <person name="Volf P."/>
            <person name="Opperdoes F."/>
            <person name="Flegontov P."/>
            <person name="Lukes J."/>
            <person name="Yurchenko V."/>
        </authorList>
    </citation>
    <scope>NUCLEOTIDE SEQUENCE [LARGE SCALE GENOMIC DNA]</scope>
    <source>
        <strain evidence="2 3">ATCC 30220</strain>
    </source>
</reference>
<dbReference type="OrthoDB" id="10383065at2759"/>
<evidence type="ECO:0000313" key="2">
    <source>
        <dbReference type="EMBL" id="KPI83166.1"/>
    </source>
</evidence>
<feature type="compositionally biased region" description="Polar residues" evidence="1">
    <location>
        <begin position="133"/>
        <end position="149"/>
    </location>
</feature>
<keyword evidence="3" id="KW-1185">Reference proteome</keyword>
<accession>A0A0N0P2N7</accession>
<dbReference type="AlphaFoldDB" id="A0A0N0P2N7"/>
<feature type="compositionally biased region" description="Low complexity" evidence="1">
    <location>
        <begin position="184"/>
        <end position="195"/>
    </location>
</feature>
<evidence type="ECO:0000256" key="1">
    <source>
        <dbReference type="SAM" id="MobiDB-lite"/>
    </source>
</evidence>
<name>A0A0N0P2N7_LEPSE</name>
<comment type="caution">
    <text evidence="2">The sequence shown here is derived from an EMBL/GenBank/DDBJ whole genome shotgun (WGS) entry which is preliminary data.</text>
</comment>
<dbReference type="VEuPathDB" id="TriTrypDB:Lsey_0425_0030"/>
<dbReference type="OMA" id="DGVNDIM"/>
<feature type="region of interest" description="Disordered" evidence="1">
    <location>
        <begin position="129"/>
        <end position="195"/>
    </location>
</feature>
<protein>
    <submittedName>
        <fullName evidence="2">Uncharacterized protein</fullName>
    </submittedName>
</protein>
<evidence type="ECO:0000313" key="3">
    <source>
        <dbReference type="Proteomes" id="UP000038009"/>
    </source>
</evidence>
<gene>
    <name evidence="2" type="ORF">ABL78_7810</name>
</gene>
<dbReference type="EMBL" id="LJSK01000425">
    <property type="protein sequence ID" value="KPI83166.1"/>
    <property type="molecule type" value="Genomic_DNA"/>
</dbReference>
<proteinExistence type="predicted"/>
<sequence length="295" mass="32548">MGCGVSQSVLEGNDDLSKSDAFIHLCTSEKNPIAVQLNGYFNALVSECLYKSQGDMNGYERLLARRPTELTVNRSRRAAQRHGIGHKPLTVDGVNDIMNLFLGHVIKSLEKRKWSGTFNYTIMQPVSDIDMDGSSNANTDRPSTNSMSDSPRDWMNKKSFSNPTDSRKEKPPVKEATREGRSGDAATADSTADTTEMVLPNSLRSKKSALVAPSHTTGISSTLMFVDDGKGSYRHDDPNRQWRMNLTGTITYSSVDSALTLICDCSVEFLFFTCDTNLPPPTSCLKLKEDMTPQI</sequence>